<evidence type="ECO:0000313" key="6">
    <source>
        <dbReference type="EMBL" id="MFC3716162.1"/>
    </source>
</evidence>
<reference evidence="7" key="1">
    <citation type="journal article" date="2019" name="Int. J. Syst. Evol. Microbiol.">
        <title>The Global Catalogue of Microorganisms (GCM) 10K type strain sequencing project: providing services to taxonomists for standard genome sequencing and annotation.</title>
        <authorList>
            <consortium name="The Broad Institute Genomics Platform"/>
            <consortium name="The Broad Institute Genome Sequencing Center for Infectious Disease"/>
            <person name="Wu L."/>
            <person name="Ma J."/>
        </authorList>
    </citation>
    <scope>NUCLEOTIDE SEQUENCE [LARGE SCALE GENOMIC DNA]</scope>
    <source>
        <strain evidence="7">KCTC 42441</strain>
    </source>
</reference>
<name>A0ABV7XLC0_9GAMM</name>
<protein>
    <submittedName>
        <fullName evidence="6">Alpha/beta hydrolase</fullName>
    </submittedName>
</protein>
<accession>A0ABV7XLC0</accession>
<comment type="caution">
    <text evidence="6">The sequence shown here is derived from an EMBL/GenBank/DDBJ whole genome shotgun (WGS) entry which is preliminary data.</text>
</comment>
<dbReference type="InterPro" id="IPR013595">
    <property type="entry name" value="Pept_S33_TAP-like_C"/>
</dbReference>
<dbReference type="InterPro" id="IPR051601">
    <property type="entry name" value="Serine_prot/Carboxylest_S33"/>
</dbReference>
<evidence type="ECO:0000256" key="3">
    <source>
        <dbReference type="ARBA" id="ARBA00022801"/>
    </source>
</evidence>
<gene>
    <name evidence="6" type="ORF">ACFONC_08365</name>
</gene>
<comment type="similarity">
    <text evidence="1">Belongs to the peptidase S33 family.</text>
</comment>
<dbReference type="EMBL" id="JBHRYA010000007">
    <property type="protein sequence ID" value="MFC3716162.1"/>
    <property type="molecule type" value="Genomic_DNA"/>
</dbReference>
<dbReference type="Pfam" id="PF08386">
    <property type="entry name" value="Abhydrolase_4"/>
    <property type="match status" value="1"/>
</dbReference>
<keyword evidence="7" id="KW-1185">Reference proteome</keyword>
<evidence type="ECO:0000256" key="1">
    <source>
        <dbReference type="ARBA" id="ARBA00010088"/>
    </source>
</evidence>
<dbReference type="PANTHER" id="PTHR43248">
    <property type="entry name" value="2-SUCCINYL-6-HYDROXY-2,4-CYCLOHEXADIENE-1-CARBOXYLATE SYNTHASE"/>
    <property type="match status" value="1"/>
</dbReference>
<feature type="domain" description="AB hydrolase-1" evidence="4">
    <location>
        <begin position="114"/>
        <end position="255"/>
    </location>
</feature>
<dbReference type="SUPFAM" id="SSF53474">
    <property type="entry name" value="alpha/beta-Hydrolases"/>
    <property type="match status" value="1"/>
</dbReference>
<dbReference type="Pfam" id="PF00561">
    <property type="entry name" value="Abhydrolase_1"/>
    <property type="match status" value="1"/>
</dbReference>
<dbReference type="InterPro" id="IPR002410">
    <property type="entry name" value="Peptidase_S33"/>
</dbReference>
<sequence length="521" mass="55623">MSRKARFILVAIVLLALFGYRQYRDRAGDAPADNKAVASAKAGRADAPPAKPRMLGDIAFRPCTLPSQMGAPGVEAQCGSLSVAENPALPQGRRIELNIAWIPADEDGDLQPDPVFMLAGGPGQSATASYPAVAPAFKDALKQRGVVLVDQRGTGKSNPLQCKELAEAEMSGDEAQMQQVMLAAVERCRDELSQRADLRFYTTTDAVRDLDAVRDAIGADTINLLGISYGTRVAQQYARAYPQHTRTLVLDSVAPNDIYLGNDFARNLESALDLQFARCGKIPACANALGDPGAQLDALMARLEADPPLVTYRDASTGQSKQERLLPAHIAGLARMYAYSPMVSSILPLLIHEGAQGRFDGLMALSKMLGSQLSDQMAYGMQLSVICSEDADGLEDDPGMDDSLLGNSLVAGLVAQCDAWPKGKRPDDFHKPLASDVPALLLSGELDPVTPPAYAERVVKTLPNGRSLVLRGQGHNVIGAGCMPKLFAQFLETADAKGLDVACLDKLAYTPPFTTFNGWGP</sequence>
<evidence type="ECO:0000313" key="7">
    <source>
        <dbReference type="Proteomes" id="UP001595705"/>
    </source>
</evidence>
<dbReference type="PANTHER" id="PTHR43248:SF29">
    <property type="entry name" value="TRIPEPTIDYL AMINOPEPTIDASE"/>
    <property type="match status" value="1"/>
</dbReference>
<feature type="domain" description="Peptidase S33 tripeptidyl aminopeptidase-like C-terminal" evidence="5">
    <location>
        <begin position="405"/>
        <end position="503"/>
    </location>
</feature>
<dbReference type="PRINTS" id="PR00793">
    <property type="entry name" value="PROAMNOPTASE"/>
</dbReference>
<dbReference type="GO" id="GO:0016787">
    <property type="term" value="F:hydrolase activity"/>
    <property type="evidence" value="ECO:0007669"/>
    <property type="project" value="UniProtKB-KW"/>
</dbReference>
<keyword evidence="2" id="KW-0732">Signal</keyword>
<dbReference type="InterPro" id="IPR029058">
    <property type="entry name" value="AB_hydrolase_fold"/>
</dbReference>
<dbReference type="InterPro" id="IPR000073">
    <property type="entry name" value="AB_hydrolase_1"/>
</dbReference>
<organism evidence="6 7">
    <name type="scientific">Luteimonas soli</name>
    <dbReference type="NCBI Taxonomy" id="1648966"/>
    <lineage>
        <taxon>Bacteria</taxon>
        <taxon>Pseudomonadati</taxon>
        <taxon>Pseudomonadota</taxon>
        <taxon>Gammaproteobacteria</taxon>
        <taxon>Lysobacterales</taxon>
        <taxon>Lysobacteraceae</taxon>
        <taxon>Luteimonas</taxon>
    </lineage>
</organism>
<evidence type="ECO:0000259" key="4">
    <source>
        <dbReference type="Pfam" id="PF00561"/>
    </source>
</evidence>
<dbReference type="Proteomes" id="UP001595705">
    <property type="component" value="Unassembled WGS sequence"/>
</dbReference>
<proteinExistence type="inferred from homology"/>
<evidence type="ECO:0000256" key="2">
    <source>
        <dbReference type="ARBA" id="ARBA00022729"/>
    </source>
</evidence>
<dbReference type="Gene3D" id="3.40.50.1820">
    <property type="entry name" value="alpha/beta hydrolase"/>
    <property type="match status" value="1"/>
</dbReference>
<keyword evidence="3 6" id="KW-0378">Hydrolase</keyword>
<dbReference type="RefSeq" id="WP_386743277.1">
    <property type="nucleotide sequence ID" value="NZ_JBHRYA010000007.1"/>
</dbReference>
<evidence type="ECO:0000259" key="5">
    <source>
        <dbReference type="Pfam" id="PF08386"/>
    </source>
</evidence>